<dbReference type="Gene3D" id="3.30.365.10">
    <property type="entry name" value="Aldehyde oxidase/xanthine dehydrogenase, molybdopterin binding domain"/>
    <property type="match status" value="4"/>
</dbReference>
<dbReference type="Proteomes" id="UP000324479">
    <property type="component" value="Unassembled WGS sequence"/>
</dbReference>
<dbReference type="Gene3D" id="3.90.1170.50">
    <property type="entry name" value="Aldehyde oxidase/xanthine dehydrogenase, a/b hammerhead"/>
    <property type="match status" value="1"/>
</dbReference>
<dbReference type="InterPro" id="IPR052516">
    <property type="entry name" value="N-heterocyclic_Hydroxylase"/>
</dbReference>
<dbReference type="InterPro" id="IPR012368">
    <property type="entry name" value="OxRdtase_Mopterin-bd_su_IorB"/>
</dbReference>
<feature type="region of interest" description="Disordered" evidence="1">
    <location>
        <begin position="343"/>
        <end position="369"/>
    </location>
</feature>
<dbReference type="RefSeq" id="WP_150073965.1">
    <property type="nucleotide sequence ID" value="NZ_VWOX01000001.1"/>
</dbReference>
<sequence length="743" mass="80498">MARPHRRPIPDLNPPSSDPLIDRSPSNDDLSIDDEPLEVERYELREPPRYRFAANRREFTQVVGAGLLITVSARTAHAQRRGRSARREELLSQRFQLGDDGIVTVLTSKVSVGQGARTQLSQAAAEELGLPIDRIRLVMADTQRCPDDGGTAGSRTTPSTVPRVRNAAAALRGLLHQFAAEQFDLNTEQVTYSEGVFRGGDQQQLSLSELARDEALQERLNAAPSEDASIVPIDRWRVLGTSVDKVDGPAVVTGQTKYPSDIQLPGMLYGKVLRPTSYGATLASVDLTPAQQLDDVVVVRDGDFIGCAAPTSWRAAKARDAIAATCQWKAGSSFPSDQLFDRLKRSGDSQGDRGRDVWGNPAEGTAKAKQTVRGEYEIAYVQHAPMEPRAAVAQWQDDQLTVWTGTQQPARVHGELCQTFRLSPQQARVIVPDTGGGFGGKHTGEAAVEAARLAKAAGRPVSLRWTRDEEFTWAYFRPAGVITVHAGLDAAGDLCLWEFTNYNSGGSAIETPYKVPHGSTRFVRCDAPLRQGSYRALASTANTFARESAMDELAARSDADPLDFRLRHLADGRLKDVLKAAADAFHWPRRVAETGQGEKPNQRGVGLACGTEKGSFVAACAEVEIRDGELHVVEVCQAFECGAVHNPRNLRAQQVGALMMGLGGALTESIEFSEGKITNPSFSSYRVPRLSDLPKLNIVQLNRPDLPSVGAGETPIIAIAPAVANALFAATGTRCRSMPLRLS</sequence>
<accession>A0A5M6DH29</accession>
<proteinExistence type="predicted"/>
<evidence type="ECO:0000313" key="4">
    <source>
        <dbReference type="Proteomes" id="UP000324479"/>
    </source>
</evidence>
<dbReference type="InterPro" id="IPR046867">
    <property type="entry name" value="AldOxase/xan_DH_MoCoBD2"/>
</dbReference>
<feature type="compositionally biased region" description="Basic and acidic residues" evidence="1">
    <location>
        <begin position="343"/>
        <end position="356"/>
    </location>
</feature>
<dbReference type="InterPro" id="IPR000674">
    <property type="entry name" value="Ald_Oxase/Xan_DH_a/b"/>
</dbReference>
<dbReference type="InterPro" id="IPR008274">
    <property type="entry name" value="AldOxase/xan_DH_MoCoBD1"/>
</dbReference>
<dbReference type="SUPFAM" id="SSF56003">
    <property type="entry name" value="Molybdenum cofactor-binding domain"/>
    <property type="match status" value="2"/>
</dbReference>
<dbReference type="SMART" id="SM01008">
    <property type="entry name" value="Ald_Xan_dh_C"/>
    <property type="match status" value="1"/>
</dbReference>
<feature type="domain" description="Aldehyde oxidase/xanthine dehydrogenase a/b hammerhead" evidence="2">
    <location>
        <begin position="253"/>
        <end position="332"/>
    </location>
</feature>
<dbReference type="Pfam" id="PF20256">
    <property type="entry name" value="MoCoBD_2"/>
    <property type="match status" value="2"/>
</dbReference>
<name>A0A5M6DH29_9BACT</name>
<evidence type="ECO:0000256" key="1">
    <source>
        <dbReference type="SAM" id="MobiDB-lite"/>
    </source>
</evidence>
<dbReference type="AlphaFoldDB" id="A0A5M6DH29"/>
<dbReference type="Pfam" id="PF02738">
    <property type="entry name" value="MoCoBD_1"/>
    <property type="match status" value="1"/>
</dbReference>
<dbReference type="PIRSF" id="PIRSF036389">
    <property type="entry name" value="IOR_B"/>
    <property type="match status" value="1"/>
</dbReference>
<evidence type="ECO:0000313" key="3">
    <source>
        <dbReference type="EMBL" id="KAA5546858.1"/>
    </source>
</evidence>
<dbReference type="EMBL" id="VWOX01000001">
    <property type="protein sequence ID" value="KAA5546858.1"/>
    <property type="molecule type" value="Genomic_DNA"/>
</dbReference>
<feature type="region of interest" description="Disordered" evidence="1">
    <location>
        <begin position="1"/>
        <end position="34"/>
    </location>
</feature>
<keyword evidence="4" id="KW-1185">Reference proteome</keyword>
<dbReference type="PANTHER" id="PTHR47495">
    <property type="entry name" value="ALDEHYDE DEHYDROGENASE"/>
    <property type="match status" value="1"/>
</dbReference>
<dbReference type="PANTHER" id="PTHR47495:SF1">
    <property type="entry name" value="BLL3820 PROTEIN"/>
    <property type="match status" value="1"/>
</dbReference>
<protein>
    <submittedName>
        <fullName evidence="3">Molybdopterin-dependent oxidoreductase</fullName>
    </submittedName>
</protein>
<dbReference type="GO" id="GO:0016491">
    <property type="term" value="F:oxidoreductase activity"/>
    <property type="evidence" value="ECO:0007669"/>
    <property type="project" value="InterPro"/>
</dbReference>
<dbReference type="InterPro" id="IPR037165">
    <property type="entry name" value="AldOxase/xan_DH_Mopterin-bd_sf"/>
</dbReference>
<gene>
    <name evidence="3" type="ORF">FYK55_00030</name>
</gene>
<comment type="caution">
    <text evidence="3">The sequence shown here is derived from an EMBL/GenBank/DDBJ whole genome shotgun (WGS) entry which is preliminary data.</text>
</comment>
<reference evidence="3 4" key="1">
    <citation type="submission" date="2019-08" db="EMBL/GenBank/DDBJ databases">
        <authorList>
            <person name="Dhanesh K."/>
            <person name="Kumar G."/>
            <person name="Sasikala C."/>
            <person name="Venkata Ramana C."/>
        </authorList>
    </citation>
    <scope>NUCLEOTIDE SEQUENCE [LARGE SCALE GENOMIC DNA]</scope>
    <source>
        <strain evidence="3 4">JC645</strain>
    </source>
</reference>
<organism evidence="3 4">
    <name type="scientific">Roseiconus nitratireducens</name>
    <dbReference type="NCBI Taxonomy" id="2605748"/>
    <lineage>
        <taxon>Bacteria</taxon>
        <taxon>Pseudomonadati</taxon>
        <taxon>Planctomycetota</taxon>
        <taxon>Planctomycetia</taxon>
        <taxon>Pirellulales</taxon>
        <taxon>Pirellulaceae</taxon>
        <taxon>Roseiconus</taxon>
    </lineage>
</organism>
<evidence type="ECO:0000259" key="2">
    <source>
        <dbReference type="SMART" id="SM01008"/>
    </source>
</evidence>